<feature type="compositionally biased region" description="Basic and acidic residues" evidence="1">
    <location>
        <begin position="446"/>
        <end position="459"/>
    </location>
</feature>
<keyword evidence="2" id="KW-0812">Transmembrane</keyword>
<feature type="transmembrane region" description="Helical" evidence="2">
    <location>
        <begin position="49"/>
        <end position="71"/>
    </location>
</feature>
<dbReference type="GO" id="GO:0016020">
    <property type="term" value="C:membrane"/>
    <property type="evidence" value="ECO:0007669"/>
    <property type="project" value="InterPro"/>
</dbReference>
<sequence length="459" mass="49275">MKLEQGSPMSPASTPLSGVNQPLKGIGFILLATFLFASHDTLSKYLSGFYPIILVVWARYLVHTLLMACIFMPSAGLRVLRTKRPGLQALRALALLGTSLLFTSSLMFIPQAEATAVNFLAPLLVTALSVPLLHERVTRGQWIAVVVGFVGGDDHHSSGRRVVHAGDSAAVVVGLVLCALSTADAAGQPVRQPDHQQFFRRAVQHAGDERAGAIFLGSTGAQASAVSARTGCVRHVRAPAADPGLPLRCARHARAVQLLPDRLRRAVGISGVRPHAIAHRTGRHRDYLPEWPGGGMATAAQGWIASGAETCGTDLTDLADTHSKKARSLSEPGLSDAVRRLLAQRRHLARSHEVQPDQRDEVHRRDHGEQHVVIVVGRGQHRTDDLGHEHAADGCAHAAKAEHRAHHVLGRVVHHQAPDVRGPGLMRADCHRDGQHRDPQAAGVGGEHHAADGDGEYQH</sequence>
<keyword evidence="2" id="KW-0472">Membrane</keyword>
<reference evidence="4 5" key="1">
    <citation type="submission" date="2015-09" db="EMBL/GenBank/DDBJ databases">
        <title>Genome announcement of multiple Pseudomonas syringae strains.</title>
        <authorList>
            <person name="Thakur S."/>
            <person name="Wang P.W."/>
            <person name="Gong Y."/>
            <person name="Weir B.S."/>
            <person name="Guttman D.S."/>
        </authorList>
    </citation>
    <scope>NUCLEOTIDE SEQUENCE [LARGE SCALE GENOMIC DNA]</scope>
    <source>
        <strain evidence="4 5">ICMP4303</strain>
    </source>
</reference>
<proteinExistence type="predicted"/>
<dbReference type="PANTHER" id="PTHR22911:SF103">
    <property type="entry name" value="BLR2811 PROTEIN"/>
    <property type="match status" value="1"/>
</dbReference>
<feature type="transmembrane region" description="Helical" evidence="2">
    <location>
        <begin position="92"/>
        <end position="109"/>
    </location>
</feature>
<dbReference type="PANTHER" id="PTHR22911">
    <property type="entry name" value="ACYL-MALONYL CONDENSING ENZYME-RELATED"/>
    <property type="match status" value="1"/>
</dbReference>
<gene>
    <name evidence="4" type="ORF">ALO88_05448</name>
</gene>
<dbReference type="InterPro" id="IPR000620">
    <property type="entry name" value="EamA_dom"/>
</dbReference>
<evidence type="ECO:0000256" key="2">
    <source>
        <dbReference type="SAM" id="Phobius"/>
    </source>
</evidence>
<feature type="compositionally biased region" description="Basic and acidic residues" evidence="1">
    <location>
        <begin position="428"/>
        <end position="439"/>
    </location>
</feature>
<comment type="caution">
    <text evidence="4">The sequence shown here is derived from an EMBL/GenBank/DDBJ whole genome shotgun (WGS) entry which is preliminary data.</text>
</comment>
<evidence type="ECO:0000313" key="4">
    <source>
        <dbReference type="EMBL" id="KPW43690.1"/>
    </source>
</evidence>
<feature type="transmembrane region" description="Helical" evidence="2">
    <location>
        <begin position="21"/>
        <end position="37"/>
    </location>
</feature>
<evidence type="ECO:0000256" key="1">
    <source>
        <dbReference type="SAM" id="MobiDB-lite"/>
    </source>
</evidence>
<dbReference type="Pfam" id="PF00892">
    <property type="entry name" value="EamA"/>
    <property type="match status" value="1"/>
</dbReference>
<accession>A0A0P9J9P1</accession>
<name>A0A0P9J9P1_9PSED</name>
<feature type="domain" description="EamA" evidence="3">
    <location>
        <begin position="24"/>
        <end position="151"/>
    </location>
</feature>
<feature type="transmembrane region" description="Helical" evidence="2">
    <location>
        <begin position="115"/>
        <end position="133"/>
    </location>
</feature>
<dbReference type="SUPFAM" id="SSF103481">
    <property type="entry name" value="Multidrug resistance efflux transporter EmrE"/>
    <property type="match status" value="1"/>
</dbReference>
<organism evidence="4 5">
    <name type="scientific">Pseudomonas syringae pv. antirrhini</name>
    <dbReference type="NCBI Taxonomy" id="251702"/>
    <lineage>
        <taxon>Bacteria</taxon>
        <taxon>Pseudomonadati</taxon>
        <taxon>Pseudomonadota</taxon>
        <taxon>Gammaproteobacteria</taxon>
        <taxon>Pseudomonadales</taxon>
        <taxon>Pseudomonadaceae</taxon>
        <taxon>Pseudomonas</taxon>
    </lineage>
</organism>
<evidence type="ECO:0000259" key="3">
    <source>
        <dbReference type="Pfam" id="PF00892"/>
    </source>
</evidence>
<dbReference type="Proteomes" id="UP000050425">
    <property type="component" value="Unassembled WGS sequence"/>
</dbReference>
<keyword evidence="2" id="KW-1133">Transmembrane helix</keyword>
<feature type="region of interest" description="Disordered" evidence="1">
    <location>
        <begin position="415"/>
        <end position="459"/>
    </location>
</feature>
<evidence type="ECO:0000313" key="5">
    <source>
        <dbReference type="Proteomes" id="UP000050425"/>
    </source>
</evidence>
<dbReference type="InterPro" id="IPR037185">
    <property type="entry name" value="EmrE-like"/>
</dbReference>
<dbReference type="AlphaFoldDB" id="A0A0P9J9P1"/>
<protein>
    <recommendedName>
        <fullName evidence="3">EamA domain-containing protein</fullName>
    </recommendedName>
</protein>
<dbReference type="EMBL" id="LJPT01000173">
    <property type="protein sequence ID" value="KPW43690.1"/>
    <property type="molecule type" value="Genomic_DNA"/>
</dbReference>